<keyword evidence="10" id="KW-0576">Peroxisome</keyword>
<dbReference type="PROSITE" id="PS00769">
    <property type="entry name" value="TRANSTHYRETIN_2"/>
    <property type="match status" value="1"/>
</dbReference>
<dbReference type="InterPro" id="IPR000895">
    <property type="entry name" value="Transthyretin/HIU_hydrolase"/>
</dbReference>
<comment type="subunit">
    <text evidence="5 13">Homotetramer.</text>
</comment>
<dbReference type="InterPro" id="IPR036817">
    <property type="entry name" value="Transthyretin/HIU_hydrolase_sf"/>
</dbReference>
<dbReference type="NCBIfam" id="TIGR02962">
    <property type="entry name" value="hdxy_isourate"/>
    <property type="match status" value="1"/>
</dbReference>
<evidence type="ECO:0000256" key="13">
    <source>
        <dbReference type="RuleBase" id="RU361270"/>
    </source>
</evidence>
<evidence type="ECO:0000256" key="8">
    <source>
        <dbReference type="ARBA" id="ARBA00022631"/>
    </source>
</evidence>
<evidence type="ECO:0000256" key="3">
    <source>
        <dbReference type="ARBA" id="ARBA00004275"/>
    </source>
</evidence>
<dbReference type="InterPro" id="IPR014306">
    <property type="entry name" value="Hydroxyisourate_hydrolase"/>
</dbReference>
<feature type="binding site" evidence="12">
    <location>
        <position position="150"/>
    </location>
    <ligand>
        <name>substrate</name>
    </ligand>
</feature>
<keyword evidence="9 13" id="KW-0378">Hydrolase</keyword>
<dbReference type="OrthoDB" id="10265230at2759"/>
<dbReference type="PANTHER" id="PTHR10395:SF7">
    <property type="entry name" value="5-HYDROXYISOURATE HYDROLASE"/>
    <property type="match status" value="1"/>
</dbReference>
<accession>A0A8B7Y381</accession>
<keyword evidence="15" id="KW-1185">Reference proteome</keyword>
<evidence type="ECO:0000256" key="4">
    <source>
        <dbReference type="ARBA" id="ARBA00009850"/>
    </source>
</evidence>
<comment type="similarity">
    <text evidence="4 13">Belongs to the transthyretin family. 5-hydroxyisourate hydrolase subfamily.</text>
</comment>
<proteinExistence type="inferred from homology"/>
<feature type="binding site" evidence="12">
    <location>
        <position position="86"/>
    </location>
    <ligand>
        <name>substrate</name>
    </ligand>
</feature>
<evidence type="ECO:0000313" key="15">
    <source>
        <dbReference type="Proteomes" id="UP000694845"/>
    </source>
</evidence>
<sequence>MSEANERIETLIGHLQESSQSQLFPCPIHLNETASPAMAASPLTTHVLDTALGRPARNLGIAVSYQRPNSQEFDLIAKGATNRDGRAPGLLTQDQFIAGVYKIKFDTGSYFKSINTTGFYPYVEVVFEIADPSQHYHVPLLLSPYSYSTYRGS</sequence>
<evidence type="ECO:0000256" key="9">
    <source>
        <dbReference type="ARBA" id="ARBA00022801"/>
    </source>
</evidence>
<evidence type="ECO:0000259" key="14">
    <source>
        <dbReference type="SMART" id="SM00095"/>
    </source>
</evidence>
<evidence type="ECO:0000256" key="1">
    <source>
        <dbReference type="ARBA" id="ARBA00001043"/>
    </source>
</evidence>
<evidence type="ECO:0000256" key="12">
    <source>
        <dbReference type="PIRSR" id="PIRSR600895-51"/>
    </source>
</evidence>
<dbReference type="RefSeq" id="XP_022086776.1">
    <property type="nucleotide sequence ID" value="XM_022231084.1"/>
</dbReference>
<dbReference type="InterPro" id="IPR023419">
    <property type="entry name" value="Transthyretin_CS"/>
</dbReference>
<dbReference type="PANTHER" id="PTHR10395">
    <property type="entry name" value="URICASE AND TRANSTHYRETIN-RELATED"/>
    <property type="match status" value="1"/>
</dbReference>
<dbReference type="SUPFAM" id="SSF49472">
    <property type="entry name" value="Transthyretin (synonym: prealbumin)"/>
    <property type="match status" value="1"/>
</dbReference>
<evidence type="ECO:0000313" key="16">
    <source>
        <dbReference type="RefSeq" id="XP_022086775.1"/>
    </source>
</evidence>
<dbReference type="PROSITE" id="PS00768">
    <property type="entry name" value="TRANSTHYRETIN_1"/>
    <property type="match status" value="1"/>
</dbReference>
<dbReference type="Pfam" id="PF00576">
    <property type="entry name" value="Transthyretin"/>
    <property type="match status" value="1"/>
</dbReference>
<feature type="binding site" evidence="12">
    <location>
        <position position="46"/>
    </location>
    <ligand>
        <name>substrate</name>
    </ligand>
</feature>
<dbReference type="Gene3D" id="2.60.40.180">
    <property type="entry name" value="Transthyretin/hydroxyisourate hydrolase domain"/>
    <property type="match status" value="1"/>
</dbReference>
<evidence type="ECO:0000313" key="17">
    <source>
        <dbReference type="RefSeq" id="XP_022086776.1"/>
    </source>
</evidence>
<comment type="function">
    <text evidence="2">Catalyzes the hydrolysis of 5-hydroxyisourate (HIU) to 2-oxo-4-hydroxy-4-carboxy-5-ureidoimidazoline (OHCU).</text>
</comment>
<dbReference type="KEGG" id="aplc:110977186"/>
<dbReference type="InterPro" id="IPR023416">
    <property type="entry name" value="Transthyretin/HIU_hydrolase_d"/>
</dbReference>
<evidence type="ECO:0000256" key="10">
    <source>
        <dbReference type="ARBA" id="ARBA00023140"/>
    </source>
</evidence>
<name>A0A8B7Y381_ACAPL</name>
<dbReference type="EC" id="3.5.2.17" evidence="6 13"/>
<organism evidence="15 16">
    <name type="scientific">Acanthaster planci</name>
    <name type="common">Crown-of-thorns starfish</name>
    <dbReference type="NCBI Taxonomy" id="133434"/>
    <lineage>
        <taxon>Eukaryota</taxon>
        <taxon>Metazoa</taxon>
        <taxon>Echinodermata</taxon>
        <taxon>Eleutherozoa</taxon>
        <taxon>Asterozoa</taxon>
        <taxon>Asteroidea</taxon>
        <taxon>Valvatacea</taxon>
        <taxon>Valvatida</taxon>
        <taxon>Acanthasteridae</taxon>
        <taxon>Acanthaster</taxon>
    </lineage>
</organism>
<reference evidence="16 17" key="1">
    <citation type="submission" date="2025-04" db="UniProtKB">
        <authorList>
            <consortium name="RefSeq"/>
        </authorList>
    </citation>
    <scope>IDENTIFICATION</scope>
</reference>
<protein>
    <recommendedName>
        <fullName evidence="7 13">5-hydroxyisourate hydrolase</fullName>
        <shortName evidence="13">HIU hydrolase</shortName>
        <shortName evidence="13">HIUHase</shortName>
        <ecNumber evidence="6 13">3.5.2.17</ecNumber>
    </recommendedName>
</protein>
<comment type="pathway">
    <text evidence="11">Purine metabolism; urate degradation; (S)-allantoin from urate: step 2/3.</text>
</comment>
<gene>
    <name evidence="16 17" type="primary">LOC110977186</name>
</gene>
<keyword evidence="8 13" id="KW-0659">Purine metabolism</keyword>
<comment type="subcellular location">
    <subcellularLocation>
        <location evidence="3">Peroxisome</location>
    </subcellularLocation>
</comment>
<dbReference type="GO" id="GO:0033971">
    <property type="term" value="F:hydroxyisourate hydrolase activity"/>
    <property type="evidence" value="ECO:0007669"/>
    <property type="project" value="UniProtKB-EC"/>
</dbReference>
<evidence type="ECO:0000256" key="5">
    <source>
        <dbReference type="ARBA" id="ARBA00011881"/>
    </source>
</evidence>
<feature type="domain" description="Transthyretin/hydroxyisourate hydrolase" evidence="14">
    <location>
        <begin position="38"/>
        <end position="152"/>
    </location>
</feature>
<evidence type="ECO:0000256" key="7">
    <source>
        <dbReference type="ARBA" id="ARBA00017539"/>
    </source>
</evidence>
<dbReference type="AlphaFoldDB" id="A0A8B7Y381"/>
<evidence type="ECO:0000256" key="11">
    <source>
        <dbReference type="ARBA" id="ARBA00060539"/>
    </source>
</evidence>
<evidence type="ECO:0000256" key="6">
    <source>
        <dbReference type="ARBA" id="ARBA00012609"/>
    </source>
</evidence>
<comment type="catalytic activity">
    <reaction evidence="1 13">
        <text>5-hydroxyisourate + H2O = 5-hydroxy-2-oxo-4-ureido-2,5-dihydro-1H-imidazole-5-carboxylate + H(+)</text>
        <dbReference type="Rhea" id="RHEA:23736"/>
        <dbReference type="ChEBI" id="CHEBI:15377"/>
        <dbReference type="ChEBI" id="CHEBI:15378"/>
        <dbReference type="ChEBI" id="CHEBI:18072"/>
        <dbReference type="ChEBI" id="CHEBI:58639"/>
        <dbReference type="EC" id="3.5.2.17"/>
    </reaction>
</comment>
<dbReference type="Proteomes" id="UP000694845">
    <property type="component" value="Unplaced"/>
</dbReference>
<dbReference type="RefSeq" id="XP_022086775.1">
    <property type="nucleotide sequence ID" value="XM_022231083.1"/>
</dbReference>
<dbReference type="FunFam" id="2.60.40.180:FF:000004">
    <property type="entry name" value="5-hydroxyisourate hydrolase"/>
    <property type="match status" value="1"/>
</dbReference>
<evidence type="ECO:0000256" key="2">
    <source>
        <dbReference type="ARBA" id="ARBA00002704"/>
    </source>
</evidence>
<dbReference type="CDD" id="cd05822">
    <property type="entry name" value="TLP_HIUase"/>
    <property type="match status" value="1"/>
</dbReference>
<dbReference type="GeneID" id="110977186"/>
<dbReference type="SMART" id="SM00095">
    <property type="entry name" value="TR_THY"/>
    <property type="match status" value="1"/>
</dbReference>
<dbReference type="GO" id="GO:0006144">
    <property type="term" value="P:purine nucleobase metabolic process"/>
    <property type="evidence" value="ECO:0007669"/>
    <property type="project" value="UniProtKB-KW"/>
</dbReference>
<dbReference type="GO" id="GO:0005777">
    <property type="term" value="C:peroxisome"/>
    <property type="evidence" value="ECO:0007669"/>
    <property type="project" value="UniProtKB-SubCell"/>
</dbReference>
<dbReference type="PRINTS" id="PR00189">
    <property type="entry name" value="TRNSTHYRETIN"/>
</dbReference>
<dbReference type="InterPro" id="IPR023418">
    <property type="entry name" value="Thyroxine_BS"/>
</dbReference>